<reference evidence="1" key="2">
    <citation type="submission" date="2018-05" db="EMBL/GenBank/DDBJ databases">
        <title>OpunRS2 (Oryza punctata Reference Sequence Version 2).</title>
        <authorList>
            <person name="Zhang J."/>
            <person name="Kudrna D."/>
            <person name="Lee S."/>
            <person name="Talag J."/>
            <person name="Welchert J."/>
            <person name="Wing R.A."/>
        </authorList>
    </citation>
    <scope>NUCLEOTIDE SEQUENCE [LARGE SCALE GENOMIC DNA]</scope>
</reference>
<reference evidence="1" key="1">
    <citation type="submission" date="2015-04" db="UniProtKB">
        <authorList>
            <consortium name="EnsemblPlants"/>
        </authorList>
    </citation>
    <scope>IDENTIFICATION</scope>
</reference>
<organism evidence="1">
    <name type="scientific">Oryza punctata</name>
    <name type="common">Red rice</name>
    <dbReference type="NCBI Taxonomy" id="4537"/>
    <lineage>
        <taxon>Eukaryota</taxon>
        <taxon>Viridiplantae</taxon>
        <taxon>Streptophyta</taxon>
        <taxon>Embryophyta</taxon>
        <taxon>Tracheophyta</taxon>
        <taxon>Spermatophyta</taxon>
        <taxon>Magnoliopsida</taxon>
        <taxon>Liliopsida</taxon>
        <taxon>Poales</taxon>
        <taxon>Poaceae</taxon>
        <taxon>BOP clade</taxon>
        <taxon>Oryzoideae</taxon>
        <taxon>Oryzeae</taxon>
        <taxon>Oryzinae</taxon>
        <taxon>Oryza</taxon>
    </lineage>
</organism>
<name>A0A0E0L786_ORYPU</name>
<dbReference type="AlphaFoldDB" id="A0A0E0L786"/>
<accession>A0A0E0L786</accession>
<protein>
    <submittedName>
        <fullName evidence="1">Uncharacterized protein</fullName>
    </submittedName>
</protein>
<dbReference type="Proteomes" id="UP000026962">
    <property type="component" value="Chromosome 6"/>
</dbReference>
<proteinExistence type="predicted"/>
<evidence type="ECO:0000313" key="2">
    <source>
        <dbReference type="Proteomes" id="UP000026962"/>
    </source>
</evidence>
<evidence type="ECO:0000313" key="1">
    <source>
        <dbReference type="EnsemblPlants" id="OPUNC06G01460.1"/>
    </source>
</evidence>
<keyword evidence="2" id="KW-1185">Reference proteome</keyword>
<dbReference type="EnsemblPlants" id="OPUNC06G01460.1">
    <property type="protein sequence ID" value="OPUNC06G01460.1"/>
    <property type="gene ID" value="OPUNC06G01460"/>
</dbReference>
<sequence>MASGRPGYKYPMMYSVMILKPGVCHIRPRGSRKRRIPSMKKKNVDNCCSKACKTKTEISVICGILVFRSSMNLHGLNALTR</sequence>
<dbReference type="HOGENOM" id="CLU_2577995_0_0_1"/>
<dbReference type="Gramene" id="OPUNC06G01460.1">
    <property type="protein sequence ID" value="OPUNC06G01460.1"/>
    <property type="gene ID" value="OPUNC06G01460"/>
</dbReference>